<evidence type="ECO:0000256" key="2">
    <source>
        <dbReference type="ARBA" id="ARBA00008108"/>
    </source>
</evidence>
<name>A0A1U7UBT7_CARSF</name>
<protein>
    <submittedName>
        <fullName evidence="9">Testis-specific protein TEX28</fullName>
    </submittedName>
</protein>
<dbReference type="AlphaFoldDB" id="A0A1U7UBT7"/>
<dbReference type="Proteomes" id="UP000189704">
    <property type="component" value="Unplaced"/>
</dbReference>
<dbReference type="GO" id="GO:0012505">
    <property type="term" value="C:endomembrane system"/>
    <property type="evidence" value="ECO:0007669"/>
    <property type="project" value="TreeGrafter"/>
</dbReference>
<feature type="transmembrane region" description="Helical" evidence="7">
    <location>
        <begin position="97"/>
        <end position="117"/>
    </location>
</feature>
<evidence type="ECO:0000256" key="4">
    <source>
        <dbReference type="ARBA" id="ARBA00022989"/>
    </source>
</evidence>
<dbReference type="OrthoDB" id="9047689at2759"/>
<organism evidence="8 9">
    <name type="scientific">Carlito syrichta</name>
    <name type="common">Philippine tarsier</name>
    <name type="synonym">Tarsius syrichta</name>
    <dbReference type="NCBI Taxonomy" id="1868482"/>
    <lineage>
        <taxon>Eukaryota</taxon>
        <taxon>Metazoa</taxon>
        <taxon>Chordata</taxon>
        <taxon>Craniata</taxon>
        <taxon>Vertebrata</taxon>
        <taxon>Euteleostomi</taxon>
        <taxon>Mammalia</taxon>
        <taxon>Eutheria</taxon>
        <taxon>Euarchontoglires</taxon>
        <taxon>Primates</taxon>
        <taxon>Haplorrhini</taxon>
        <taxon>Tarsiiformes</taxon>
        <taxon>Tarsiidae</taxon>
        <taxon>Carlito</taxon>
    </lineage>
</organism>
<dbReference type="KEGG" id="csyr:103274080"/>
<dbReference type="CTD" id="1527"/>
<keyword evidence="3 7" id="KW-0812">Transmembrane</keyword>
<gene>
    <name evidence="9" type="primary">TEX28</name>
</gene>
<evidence type="ECO:0000256" key="5">
    <source>
        <dbReference type="ARBA" id="ARBA00023054"/>
    </source>
</evidence>
<comment type="subcellular location">
    <subcellularLocation>
        <location evidence="1">Membrane</location>
    </subcellularLocation>
</comment>
<dbReference type="Pfam" id="PF10267">
    <property type="entry name" value="Tmemb_cc2"/>
    <property type="match status" value="1"/>
</dbReference>
<dbReference type="InterPro" id="IPR019394">
    <property type="entry name" value="TEX28/TMCC"/>
</dbReference>
<accession>A0A1U7UBT7</accession>
<proteinExistence type="inferred from homology"/>
<keyword evidence="6 7" id="KW-0472">Membrane</keyword>
<evidence type="ECO:0000256" key="1">
    <source>
        <dbReference type="ARBA" id="ARBA00004370"/>
    </source>
</evidence>
<evidence type="ECO:0000256" key="7">
    <source>
        <dbReference type="SAM" id="Phobius"/>
    </source>
</evidence>
<keyword evidence="4 7" id="KW-1133">Transmembrane helix</keyword>
<keyword evidence="8" id="KW-1185">Reference proteome</keyword>
<dbReference type="RefSeq" id="XP_008069739.2">
    <property type="nucleotide sequence ID" value="XM_008071548.2"/>
</dbReference>
<evidence type="ECO:0000313" key="9">
    <source>
        <dbReference type="RefSeq" id="XP_008069739.2"/>
    </source>
</evidence>
<reference evidence="9" key="1">
    <citation type="submission" date="2025-08" db="UniProtKB">
        <authorList>
            <consortium name="RefSeq"/>
        </authorList>
    </citation>
    <scope>IDENTIFICATION</scope>
</reference>
<evidence type="ECO:0000256" key="3">
    <source>
        <dbReference type="ARBA" id="ARBA00022692"/>
    </source>
</evidence>
<dbReference type="PANTHER" id="PTHR17613">
    <property type="entry name" value="CEREBRAL PROTEIN-11-RELATED"/>
    <property type="match status" value="1"/>
</dbReference>
<sequence length="180" mass="20873">MTELLCYHQAMWNIFMRQALMEERLTDHLQGHMDEIYHLKQNLAYAEEKMAYLSYERTKAIWEVLESFKSRTAKLETLQQATQVETMEYLGSCPQEFLFRFTSLLFSLAAILLAFVSTVCTCPLPLVSSRLRTCITLMLIGLGALAWQKWHTIPTVDWQAWVPSRWRLCSRDSGSPSEGP</sequence>
<dbReference type="GeneID" id="103274080"/>
<evidence type="ECO:0000313" key="8">
    <source>
        <dbReference type="Proteomes" id="UP000189704"/>
    </source>
</evidence>
<comment type="similarity">
    <text evidence="2">Belongs to the TEX28 family.</text>
</comment>
<keyword evidence="5" id="KW-0175">Coiled coil</keyword>
<dbReference type="GO" id="GO:0016020">
    <property type="term" value="C:membrane"/>
    <property type="evidence" value="ECO:0007669"/>
    <property type="project" value="UniProtKB-SubCell"/>
</dbReference>
<evidence type="ECO:0000256" key="6">
    <source>
        <dbReference type="ARBA" id="ARBA00023136"/>
    </source>
</evidence>
<dbReference type="PANTHER" id="PTHR17613:SF10">
    <property type="entry name" value="TESTIS-SPECIFIC PROTEIN TEX28"/>
    <property type="match status" value="1"/>
</dbReference>